<dbReference type="GO" id="GO:0008270">
    <property type="term" value="F:zinc ion binding"/>
    <property type="evidence" value="ECO:0007669"/>
    <property type="project" value="InterPro"/>
</dbReference>
<dbReference type="Gene3D" id="3.20.20.150">
    <property type="entry name" value="Divalent-metal-dependent TIM barrel enzymes"/>
    <property type="match status" value="1"/>
</dbReference>
<reference evidence="2" key="1">
    <citation type="submission" date="2019-08" db="EMBL/GenBank/DDBJ databases">
        <authorList>
            <person name="Kucharzyk K."/>
            <person name="Murdoch R.W."/>
            <person name="Higgins S."/>
            <person name="Loffler F."/>
        </authorList>
    </citation>
    <scope>NUCLEOTIDE SEQUENCE</scope>
</reference>
<keyword evidence="2" id="KW-0378">Hydrolase</keyword>
<dbReference type="SUPFAM" id="SSF51658">
    <property type="entry name" value="Xylose isomerase-like"/>
    <property type="match status" value="1"/>
</dbReference>
<comment type="caution">
    <text evidence="2">The sequence shown here is derived from an EMBL/GenBank/DDBJ whole genome shotgun (WGS) entry which is preliminary data.</text>
</comment>
<sequence length="287" mass="31488">MNDNIRFGPSGNSDSFYQQGYKSTAEAPAWLQALGLDAFEYSFGRGVRMGEDTAHAIRDAARAKDVRLSVHLPYFINLAAQGEEKQAKNIAYFVDGLSAAQAMGATRAVFHPGSGKGNRDEVLERACVFLKNILSVLDGAGLLNNMTLCAETMGKINQLGSLAEVIALCGVDDRIWPALDFGHLHCRGLGAIQGRDDYIRILDTLEQGIGLERARTMHVHFSRIEFTTGGEKMHHTFADIQYGPEFAPLAAELAQRRYAPVVICESRGTQAEDAVSMRTMYEAARQK</sequence>
<dbReference type="EMBL" id="VSSQ01053984">
    <property type="protein sequence ID" value="MPN07975.1"/>
    <property type="molecule type" value="Genomic_DNA"/>
</dbReference>
<organism evidence="2">
    <name type="scientific">bioreactor metagenome</name>
    <dbReference type="NCBI Taxonomy" id="1076179"/>
    <lineage>
        <taxon>unclassified sequences</taxon>
        <taxon>metagenomes</taxon>
        <taxon>ecological metagenomes</taxon>
    </lineage>
</organism>
<keyword evidence="2" id="KW-0255">Endonuclease</keyword>
<feature type="domain" description="Xylose isomerase-like TIM barrel" evidence="1">
    <location>
        <begin position="29"/>
        <end position="269"/>
    </location>
</feature>
<dbReference type="AlphaFoldDB" id="A0A645F101"/>
<dbReference type="GO" id="GO:0003906">
    <property type="term" value="F:DNA-(apurinic or apyrimidinic site) endonuclease activity"/>
    <property type="evidence" value="ECO:0007669"/>
    <property type="project" value="TreeGrafter"/>
</dbReference>
<keyword evidence="2" id="KW-0540">Nuclease</keyword>
<dbReference type="EC" id="3.1.21.2" evidence="2"/>
<dbReference type="InterPro" id="IPR013022">
    <property type="entry name" value="Xyl_isomerase-like_TIM-brl"/>
</dbReference>
<evidence type="ECO:0000259" key="1">
    <source>
        <dbReference type="Pfam" id="PF01261"/>
    </source>
</evidence>
<name>A0A645F101_9ZZZZ</name>
<dbReference type="PANTHER" id="PTHR21445">
    <property type="entry name" value="ENDONUCLEASE IV ENDODEOXYRIBONUCLEASE IV"/>
    <property type="match status" value="1"/>
</dbReference>
<dbReference type="GO" id="GO:0006284">
    <property type="term" value="P:base-excision repair"/>
    <property type="evidence" value="ECO:0007669"/>
    <property type="project" value="TreeGrafter"/>
</dbReference>
<protein>
    <submittedName>
        <fullName evidence="2">Endonuclease 4</fullName>
        <ecNumber evidence="2">3.1.21.2</ecNumber>
    </submittedName>
</protein>
<dbReference type="GO" id="GO:0003677">
    <property type="term" value="F:DNA binding"/>
    <property type="evidence" value="ECO:0007669"/>
    <property type="project" value="InterPro"/>
</dbReference>
<accession>A0A645F101</accession>
<gene>
    <name evidence="2" type="primary">nfo_38</name>
    <name evidence="2" type="ORF">SDC9_155251</name>
</gene>
<evidence type="ECO:0000313" key="2">
    <source>
        <dbReference type="EMBL" id="MPN07975.1"/>
    </source>
</evidence>
<dbReference type="GO" id="GO:0008833">
    <property type="term" value="F:deoxyribonuclease IV (phage-T4-induced) activity"/>
    <property type="evidence" value="ECO:0007669"/>
    <property type="project" value="UniProtKB-EC"/>
</dbReference>
<dbReference type="GO" id="GO:0008081">
    <property type="term" value="F:phosphoric diester hydrolase activity"/>
    <property type="evidence" value="ECO:0007669"/>
    <property type="project" value="TreeGrafter"/>
</dbReference>
<proteinExistence type="predicted"/>
<dbReference type="PANTHER" id="PTHR21445:SF0">
    <property type="entry name" value="APURINIC-APYRIMIDINIC ENDONUCLEASE"/>
    <property type="match status" value="1"/>
</dbReference>
<dbReference type="InterPro" id="IPR001719">
    <property type="entry name" value="AP_endonuc_2"/>
</dbReference>
<dbReference type="InterPro" id="IPR036237">
    <property type="entry name" value="Xyl_isomerase-like_sf"/>
</dbReference>
<dbReference type="Pfam" id="PF01261">
    <property type="entry name" value="AP_endonuc_2"/>
    <property type="match status" value="1"/>
</dbReference>
<dbReference type="SMART" id="SM00518">
    <property type="entry name" value="AP2Ec"/>
    <property type="match status" value="1"/>
</dbReference>